<protein>
    <recommendedName>
        <fullName evidence="1">DUF4440 domain-containing protein</fullName>
    </recommendedName>
</protein>
<evidence type="ECO:0000259" key="1">
    <source>
        <dbReference type="Pfam" id="PF14534"/>
    </source>
</evidence>
<gene>
    <name evidence="2" type="ORF">GA0070216_10487</name>
</gene>
<dbReference type="NCBIfam" id="TIGR02246">
    <property type="entry name" value="SgcJ/EcaC family oxidoreductase"/>
    <property type="match status" value="1"/>
</dbReference>
<dbReference type="STRING" id="121616.GA0070216_10487"/>
<dbReference type="SUPFAM" id="SSF54427">
    <property type="entry name" value="NTF2-like"/>
    <property type="match status" value="1"/>
</dbReference>
<dbReference type="OrthoDB" id="582586at2"/>
<reference evidence="3" key="1">
    <citation type="submission" date="2016-06" db="EMBL/GenBank/DDBJ databases">
        <authorList>
            <person name="Varghese N."/>
            <person name="Submissions Spin"/>
        </authorList>
    </citation>
    <scope>NUCLEOTIDE SEQUENCE [LARGE SCALE GENOMIC DNA]</scope>
    <source>
        <strain evidence="3">DSM 44100</strain>
    </source>
</reference>
<dbReference type="AlphaFoldDB" id="A0A1C4X2C1"/>
<organism evidence="2 3">
    <name type="scientific">Micromonospora matsumotoense</name>
    <dbReference type="NCBI Taxonomy" id="121616"/>
    <lineage>
        <taxon>Bacteria</taxon>
        <taxon>Bacillati</taxon>
        <taxon>Actinomycetota</taxon>
        <taxon>Actinomycetes</taxon>
        <taxon>Micromonosporales</taxon>
        <taxon>Micromonosporaceae</taxon>
        <taxon>Micromonospora</taxon>
    </lineage>
</organism>
<name>A0A1C4X2C1_9ACTN</name>
<sequence length="160" mass="17170">MSTDTQVAPAIDGEKALDAYYGSFTSDQEKEVLTVPLRLVEAWSRNDAAGVANSFTEDGVMILPGDVFKKGRDEIHSFMAAAYAGPFKGTGVTGRPVDVRIISDDAALIRTHGGILAAGQTEIAEELAVRSTWVVVKRDGQWQLAGYQNSPRGAGATLRW</sequence>
<accession>A0A1C4X2C1</accession>
<keyword evidence="3" id="KW-1185">Reference proteome</keyword>
<dbReference type="InterPro" id="IPR027843">
    <property type="entry name" value="DUF4440"/>
</dbReference>
<evidence type="ECO:0000313" key="3">
    <source>
        <dbReference type="Proteomes" id="UP000198797"/>
    </source>
</evidence>
<feature type="domain" description="DUF4440" evidence="1">
    <location>
        <begin position="38"/>
        <end position="144"/>
    </location>
</feature>
<dbReference type="EMBL" id="FMCU01000004">
    <property type="protein sequence ID" value="SCF02600.1"/>
    <property type="molecule type" value="Genomic_DNA"/>
</dbReference>
<dbReference type="InterPro" id="IPR032710">
    <property type="entry name" value="NTF2-like_dom_sf"/>
</dbReference>
<dbReference type="RefSeq" id="WP_091243037.1">
    <property type="nucleotide sequence ID" value="NZ_FMCU01000004.1"/>
</dbReference>
<dbReference type="Proteomes" id="UP000198797">
    <property type="component" value="Unassembled WGS sequence"/>
</dbReference>
<evidence type="ECO:0000313" key="2">
    <source>
        <dbReference type="EMBL" id="SCF02600.1"/>
    </source>
</evidence>
<dbReference type="InterPro" id="IPR011944">
    <property type="entry name" value="Steroid_delta5-4_isomerase"/>
</dbReference>
<dbReference type="Gene3D" id="3.10.450.50">
    <property type="match status" value="1"/>
</dbReference>
<proteinExistence type="predicted"/>
<dbReference type="Pfam" id="PF14534">
    <property type="entry name" value="DUF4440"/>
    <property type="match status" value="1"/>
</dbReference>